<proteinExistence type="predicted"/>
<dbReference type="EMBL" id="JWTB01000007">
    <property type="protein sequence ID" value="KIC68986.1"/>
    <property type="molecule type" value="Genomic_DNA"/>
</dbReference>
<reference evidence="1 2" key="1">
    <citation type="submission" date="2014-12" db="EMBL/GenBank/DDBJ databases">
        <title>Genome sequencing of Arthrobacter phenanthrenivorans SWC37.</title>
        <authorList>
            <person name="Tan P.W."/>
            <person name="Chan K.-G."/>
        </authorList>
    </citation>
    <scope>NUCLEOTIDE SEQUENCE [LARGE SCALE GENOMIC DNA]</scope>
    <source>
        <strain evidence="1 2">SWC37</strain>
    </source>
</reference>
<organism evidence="1 2">
    <name type="scientific">Pseudarthrobacter phenanthrenivorans</name>
    <name type="common">Arthrobacter phenanthrenivorans</name>
    <dbReference type="NCBI Taxonomy" id="361575"/>
    <lineage>
        <taxon>Bacteria</taxon>
        <taxon>Bacillati</taxon>
        <taxon>Actinomycetota</taxon>
        <taxon>Actinomycetes</taxon>
        <taxon>Micrococcales</taxon>
        <taxon>Micrococcaceae</taxon>
        <taxon>Pseudarthrobacter</taxon>
    </lineage>
</organism>
<protein>
    <submittedName>
        <fullName evidence="1">Uncharacterized protein</fullName>
    </submittedName>
</protein>
<dbReference type="OrthoDB" id="4951458at2"/>
<evidence type="ECO:0000313" key="2">
    <source>
        <dbReference type="Proteomes" id="UP000031196"/>
    </source>
</evidence>
<evidence type="ECO:0000313" key="1">
    <source>
        <dbReference type="EMBL" id="KIC68986.1"/>
    </source>
</evidence>
<sequence length="135" mass="14756">MSLPYSRGPLPQPRQLQCEACGTETQLTVHAITAIGAAGGDLVTVSYTCNDCSRFQEHTAYATDVAAALSQVRWMAKVVLFGDDYIHCGFPMEEAEFEVERLCYRSSTTASGLNAVSLPTRVLRCQCGFQLEVPE</sequence>
<comment type="caution">
    <text evidence="1">The sequence shown here is derived from an EMBL/GenBank/DDBJ whole genome shotgun (WGS) entry which is preliminary data.</text>
</comment>
<gene>
    <name evidence="1" type="ORF">RM50_03445</name>
</gene>
<dbReference type="AlphaFoldDB" id="A0A0B4DQJ3"/>
<dbReference type="Proteomes" id="UP000031196">
    <property type="component" value="Unassembled WGS sequence"/>
</dbReference>
<dbReference type="RefSeq" id="WP_043450302.1">
    <property type="nucleotide sequence ID" value="NZ_JWTB01000007.1"/>
</dbReference>
<name>A0A0B4DQJ3_PSEPS</name>
<accession>A0A0B4DQJ3</accession>